<accession>U4L4P6</accession>
<feature type="compositionally biased region" description="Polar residues" evidence="1">
    <location>
        <begin position="411"/>
        <end position="446"/>
    </location>
</feature>
<gene>
    <name evidence="2" type="ORF">PCON_04494</name>
</gene>
<feature type="region of interest" description="Disordered" evidence="1">
    <location>
        <begin position="633"/>
        <end position="653"/>
    </location>
</feature>
<keyword evidence="3" id="KW-1185">Reference proteome</keyword>
<feature type="compositionally biased region" description="Polar residues" evidence="1">
    <location>
        <begin position="328"/>
        <end position="342"/>
    </location>
</feature>
<proteinExistence type="predicted"/>
<feature type="compositionally biased region" description="Low complexity" evidence="1">
    <location>
        <begin position="494"/>
        <end position="506"/>
    </location>
</feature>
<evidence type="ECO:0000313" key="2">
    <source>
        <dbReference type="EMBL" id="CCX05005.1"/>
    </source>
</evidence>
<feature type="region of interest" description="Disordered" evidence="1">
    <location>
        <begin position="315"/>
        <end position="361"/>
    </location>
</feature>
<dbReference type="OrthoDB" id="10434795at2759"/>
<evidence type="ECO:0000256" key="1">
    <source>
        <dbReference type="SAM" id="MobiDB-lite"/>
    </source>
</evidence>
<feature type="compositionally biased region" description="Polar residues" evidence="1">
    <location>
        <begin position="54"/>
        <end position="66"/>
    </location>
</feature>
<dbReference type="EMBL" id="HF935229">
    <property type="protein sequence ID" value="CCX05005.1"/>
    <property type="molecule type" value="Genomic_DNA"/>
</dbReference>
<feature type="compositionally biased region" description="Basic and acidic residues" evidence="1">
    <location>
        <begin position="518"/>
        <end position="530"/>
    </location>
</feature>
<sequence length="653" mass="71138">MQSQSPLKGTEGTPSVYDSPAIRNCAPSPQERPGPQQHTPHSGPGYFPHGTQKEGFSTPRQRTENGSSRVQKPSSSSPSVSKRLIARLNLAMYKMYTNQTDTPFNDLLSLPHNVPRPITETYQSVPVPGYRNYDQHHPDYRYSDYNYYPTYNPDYPETYNPDGGRYVRYPIAHPSGWVKADRKKKGLPTNLTDPRLKVIPADPSHSASLYPPLNKPVNTPVNTPYFPNPDAVDLSPSYPAYGPQHWESPMQGSPYARRPSFDIHQPGRRDSYERRHSVSQRRQSVPHIPTIPEVGQSYGNVDSRRMSSGNIQSGMNGINGANGRNGIHSINGSPGQFRNTKNPFDPYNASKTTQEERESTEAWLLRKEREANHRAALPAPLGPTGPSPRVPARALPTTSPKTLPCPLASPGQHTSPGQHASPNQFASPGQPLASSSQFRSPGQSFASPGRPLAPPGQFVSPDQLGRSPSRPFQGPSPKALPLSLSQFQGPICPSPNQNLPSSLPSLHVHPAPGYIPQEPRRNSGYRDPHDIPAPGLELLADMSTSSTASAPTLPTPKDTPNTTPGTGHAVLATSPEEDTPDTGNIGPLAIAMAEGRRVRWDELVEKAITTSVGSPMAEGARGLLWDDMKEKMTTAMREATEDDGEGNDTDNEP</sequence>
<feature type="region of interest" description="Disordered" evidence="1">
    <location>
        <begin position="184"/>
        <end position="213"/>
    </location>
</feature>
<feature type="region of interest" description="Disordered" evidence="1">
    <location>
        <begin position="374"/>
        <end position="585"/>
    </location>
</feature>
<dbReference type="AlphaFoldDB" id="U4L4P6"/>
<feature type="region of interest" description="Disordered" evidence="1">
    <location>
        <begin position="236"/>
        <end position="284"/>
    </location>
</feature>
<feature type="compositionally biased region" description="Acidic residues" evidence="1">
    <location>
        <begin position="640"/>
        <end position="653"/>
    </location>
</feature>
<feature type="region of interest" description="Disordered" evidence="1">
    <location>
        <begin position="1"/>
        <end position="81"/>
    </location>
</feature>
<evidence type="ECO:0000313" key="3">
    <source>
        <dbReference type="Proteomes" id="UP000018144"/>
    </source>
</evidence>
<reference evidence="2 3" key="1">
    <citation type="journal article" date="2013" name="PLoS Genet.">
        <title>The genome and development-dependent transcriptomes of Pyronema confluens: a window into fungal evolution.</title>
        <authorList>
            <person name="Traeger S."/>
            <person name="Altegoer F."/>
            <person name="Freitag M."/>
            <person name="Gabaldon T."/>
            <person name="Kempken F."/>
            <person name="Kumar A."/>
            <person name="Marcet-Houben M."/>
            <person name="Poggeler S."/>
            <person name="Stajich J.E."/>
            <person name="Nowrousian M."/>
        </authorList>
    </citation>
    <scope>NUCLEOTIDE SEQUENCE [LARGE SCALE GENOMIC DNA]</scope>
    <source>
        <strain evidence="3">CBS 100304</strain>
        <tissue evidence="2">Vegetative mycelium</tissue>
    </source>
</reference>
<protein>
    <submittedName>
        <fullName evidence="2">Uncharacterized protein</fullName>
    </submittedName>
</protein>
<feature type="compositionally biased region" description="Basic and acidic residues" evidence="1">
    <location>
        <begin position="259"/>
        <end position="276"/>
    </location>
</feature>
<feature type="compositionally biased region" description="Low complexity" evidence="1">
    <location>
        <begin position="67"/>
        <end position="81"/>
    </location>
</feature>
<feature type="compositionally biased region" description="Low complexity" evidence="1">
    <location>
        <begin position="315"/>
        <end position="326"/>
    </location>
</feature>
<feature type="compositionally biased region" description="Pro residues" evidence="1">
    <location>
        <begin position="380"/>
        <end position="389"/>
    </location>
</feature>
<feature type="compositionally biased region" description="Low complexity" evidence="1">
    <location>
        <begin position="538"/>
        <end position="556"/>
    </location>
</feature>
<name>U4L4P6_PYROM</name>
<organism evidence="2 3">
    <name type="scientific">Pyronema omphalodes (strain CBS 100304)</name>
    <name type="common">Pyronema confluens</name>
    <dbReference type="NCBI Taxonomy" id="1076935"/>
    <lineage>
        <taxon>Eukaryota</taxon>
        <taxon>Fungi</taxon>
        <taxon>Dikarya</taxon>
        <taxon>Ascomycota</taxon>
        <taxon>Pezizomycotina</taxon>
        <taxon>Pezizomycetes</taxon>
        <taxon>Pezizales</taxon>
        <taxon>Pyronemataceae</taxon>
        <taxon>Pyronema</taxon>
    </lineage>
</organism>
<dbReference type="Proteomes" id="UP000018144">
    <property type="component" value="Unassembled WGS sequence"/>
</dbReference>